<dbReference type="Proteomes" id="UP000027471">
    <property type="component" value="Unassembled WGS sequence"/>
</dbReference>
<evidence type="ECO:0008006" key="4">
    <source>
        <dbReference type="Google" id="ProtNLM"/>
    </source>
</evidence>
<dbReference type="eggNOG" id="ENOG50301TE">
    <property type="taxonomic scope" value="Bacteria"/>
</dbReference>
<accession>A0A074JMB2</accession>
<dbReference type="AlphaFoldDB" id="A0A074JMB2"/>
<evidence type="ECO:0000313" key="2">
    <source>
        <dbReference type="EMBL" id="KEO56718.1"/>
    </source>
</evidence>
<keyword evidence="3" id="KW-1185">Reference proteome</keyword>
<evidence type="ECO:0000313" key="3">
    <source>
        <dbReference type="Proteomes" id="UP000027471"/>
    </source>
</evidence>
<reference evidence="2 3" key="1">
    <citation type="journal article" date="2015" name="Antonie Van Leeuwenhoek">
        <title>Thioclava indica sp. nov., isolated from surface seawater of the Indian Ocean.</title>
        <authorList>
            <person name="Liu Y."/>
            <person name="Lai Q."/>
            <person name="Du J."/>
            <person name="Xu H."/>
            <person name="Jiang L."/>
            <person name="Shao Z."/>
        </authorList>
    </citation>
    <scope>NUCLEOTIDE SEQUENCE [LARGE SCALE GENOMIC DNA]</scope>
    <source>
        <strain evidence="2 3">DT23-4</strain>
    </source>
</reference>
<gene>
    <name evidence="2" type="ORF">DT23_17650</name>
</gene>
<protein>
    <recommendedName>
        <fullName evidence="4">DUF4149 domain-containing protein</fullName>
    </recommendedName>
</protein>
<name>A0A074JMB2_9RHOB</name>
<proteinExistence type="predicted"/>
<keyword evidence="1" id="KW-0812">Transmembrane</keyword>
<organism evidence="2 3">
    <name type="scientific">Thioclava indica</name>
    <dbReference type="NCBI Taxonomy" id="1353528"/>
    <lineage>
        <taxon>Bacteria</taxon>
        <taxon>Pseudomonadati</taxon>
        <taxon>Pseudomonadota</taxon>
        <taxon>Alphaproteobacteria</taxon>
        <taxon>Rhodobacterales</taxon>
        <taxon>Paracoccaceae</taxon>
        <taxon>Thioclava</taxon>
    </lineage>
</organism>
<dbReference type="STRING" id="1353528.DT23_17650"/>
<comment type="caution">
    <text evidence="2">The sequence shown here is derived from an EMBL/GenBank/DDBJ whole genome shotgun (WGS) entry which is preliminary data.</text>
</comment>
<keyword evidence="1" id="KW-1133">Transmembrane helix</keyword>
<keyword evidence="1" id="KW-0472">Membrane</keyword>
<dbReference type="EMBL" id="AUNB01000048">
    <property type="protein sequence ID" value="KEO56718.1"/>
    <property type="molecule type" value="Genomic_DNA"/>
</dbReference>
<evidence type="ECO:0000256" key="1">
    <source>
        <dbReference type="SAM" id="Phobius"/>
    </source>
</evidence>
<feature type="transmembrane region" description="Helical" evidence="1">
    <location>
        <begin position="48"/>
        <end position="66"/>
    </location>
</feature>
<feature type="transmembrane region" description="Helical" evidence="1">
    <location>
        <begin position="119"/>
        <end position="138"/>
    </location>
</feature>
<dbReference type="RefSeq" id="WP_156023959.1">
    <property type="nucleotide sequence ID" value="NZ_AUNB01000048.1"/>
</dbReference>
<sequence>MVKMRALWAFGATLIGLQLLVYLGLLVWPERTDLQGAMMRFSDWQGTGALAVQIFALLPLLMVLAWQLRRHAQARLLLLGTLILSGALVVCAWLELWLIQAALTDLINMHDRAQELVVLRWGEAAIALAAAITLRLSYVSRAL</sequence>
<feature type="transmembrane region" description="Helical" evidence="1">
    <location>
        <begin position="7"/>
        <end position="28"/>
    </location>
</feature>
<feature type="transmembrane region" description="Helical" evidence="1">
    <location>
        <begin position="78"/>
        <end position="99"/>
    </location>
</feature>
<dbReference type="OrthoDB" id="10005209at2"/>